<dbReference type="PANTHER" id="PTHR31087:SF60">
    <property type="entry name" value="PROTEIN LURP-ONE-RELATED 5"/>
    <property type="match status" value="1"/>
</dbReference>
<evidence type="ECO:0000256" key="1">
    <source>
        <dbReference type="ARBA" id="ARBA00005437"/>
    </source>
</evidence>
<dbReference type="Gene3D" id="2.40.160.200">
    <property type="entry name" value="LURP1-related"/>
    <property type="match status" value="1"/>
</dbReference>
<dbReference type="SUPFAM" id="SSF54518">
    <property type="entry name" value="Tubby C-terminal domain-like"/>
    <property type="match status" value="1"/>
</dbReference>
<name>A0AAV3S1Q4_LITER</name>
<dbReference type="PANTHER" id="PTHR31087">
    <property type="match status" value="1"/>
</dbReference>
<dbReference type="InterPro" id="IPR007612">
    <property type="entry name" value="LOR"/>
</dbReference>
<comment type="similarity">
    <text evidence="1">Belongs to the LOR family.</text>
</comment>
<keyword evidence="3" id="KW-1185">Reference proteome</keyword>
<comment type="caution">
    <text evidence="2">The sequence shown here is derived from an EMBL/GenBank/DDBJ whole genome shotgun (WGS) entry which is preliminary data.</text>
</comment>
<dbReference type="InterPro" id="IPR038595">
    <property type="entry name" value="LOR_sf"/>
</dbReference>
<dbReference type="EMBL" id="BAABME010014721">
    <property type="protein sequence ID" value="GAA0187447.1"/>
    <property type="molecule type" value="Genomic_DNA"/>
</dbReference>
<proteinExistence type="inferred from homology"/>
<evidence type="ECO:0000313" key="3">
    <source>
        <dbReference type="Proteomes" id="UP001454036"/>
    </source>
</evidence>
<sequence>MKGETIVEACYVFKEETILTVLKTSIFFSGDGFSAYDSKGELVFRVDWYGADTDNTEVVLMDATGRCLLTVCRKRPSLHHRWEGFLGERSEGQKPIFSVSRSAIIERCNVTVEMYNTLGEEYHIEGSLAQRCCKIFDANNETMAEIRRKVDALSNVMLGKDVLSLNVKPGFDGAFAMALVIILDQIDGYDYLDNSPYNNIISYKSI</sequence>
<accession>A0AAV3S1Q4</accession>
<dbReference type="InterPro" id="IPR025659">
    <property type="entry name" value="Tubby-like_C"/>
</dbReference>
<dbReference type="Pfam" id="PF04525">
    <property type="entry name" value="LOR"/>
    <property type="match status" value="1"/>
</dbReference>
<protein>
    <submittedName>
        <fullName evidence="2">Uncharacterized protein</fullName>
    </submittedName>
</protein>
<reference evidence="2 3" key="1">
    <citation type="submission" date="2024-01" db="EMBL/GenBank/DDBJ databases">
        <title>The complete chloroplast genome sequence of Lithospermum erythrorhizon: insights into the phylogenetic relationship among Boraginaceae species and the maternal lineages of purple gromwells.</title>
        <authorList>
            <person name="Okada T."/>
            <person name="Watanabe K."/>
        </authorList>
    </citation>
    <scope>NUCLEOTIDE SEQUENCE [LARGE SCALE GENOMIC DNA]</scope>
</reference>
<gene>
    <name evidence="2" type="ORF">LIER_34735</name>
</gene>
<dbReference type="AlphaFoldDB" id="A0AAV3S1Q4"/>
<evidence type="ECO:0000313" key="2">
    <source>
        <dbReference type="EMBL" id="GAA0187447.1"/>
    </source>
</evidence>
<dbReference type="Proteomes" id="UP001454036">
    <property type="component" value="Unassembled WGS sequence"/>
</dbReference>
<organism evidence="2 3">
    <name type="scientific">Lithospermum erythrorhizon</name>
    <name type="common">Purple gromwell</name>
    <name type="synonym">Lithospermum officinale var. erythrorhizon</name>
    <dbReference type="NCBI Taxonomy" id="34254"/>
    <lineage>
        <taxon>Eukaryota</taxon>
        <taxon>Viridiplantae</taxon>
        <taxon>Streptophyta</taxon>
        <taxon>Embryophyta</taxon>
        <taxon>Tracheophyta</taxon>
        <taxon>Spermatophyta</taxon>
        <taxon>Magnoliopsida</taxon>
        <taxon>eudicotyledons</taxon>
        <taxon>Gunneridae</taxon>
        <taxon>Pentapetalae</taxon>
        <taxon>asterids</taxon>
        <taxon>lamiids</taxon>
        <taxon>Boraginales</taxon>
        <taxon>Boraginaceae</taxon>
        <taxon>Boraginoideae</taxon>
        <taxon>Lithospermeae</taxon>
        <taxon>Lithospermum</taxon>
    </lineage>
</organism>